<evidence type="ECO:0000256" key="2">
    <source>
        <dbReference type="ARBA" id="ARBA00023043"/>
    </source>
</evidence>
<sequence length="149" mass="16172">MFRVALILLVVICMAQSTFAESLGDYELMMNAINDNNLGAVELLIADDIDLNLRVDSRASPTFVTFSAYLGRTEILAALLDAGANIEFRNGDARTPLLQAITAGKTETVSFLLSRGADINAVDWFGETAYSLAEKHPDIMTLLAAKRAE</sequence>
<gene>
    <name evidence="5" type="ORF">FME95_03005</name>
</gene>
<dbReference type="Pfam" id="PF12796">
    <property type="entry name" value="Ank_2"/>
    <property type="match status" value="1"/>
</dbReference>
<evidence type="ECO:0000313" key="6">
    <source>
        <dbReference type="Proteomes" id="UP000321764"/>
    </source>
</evidence>
<dbReference type="EMBL" id="VKAD01000001">
    <property type="protein sequence ID" value="TXR53551.1"/>
    <property type="molecule type" value="Genomic_DNA"/>
</dbReference>
<keyword evidence="6" id="KW-1185">Reference proteome</keyword>
<name>A0A5C8Z8R4_9GAMM</name>
<dbReference type="SMART" id="SM00248">
    <property type="entry name" value="ANK"/>
    <property type="match status" value="3"/>
</dbReference>
<dbReference type="Proteomes" id="UP000321764">
    <property type="component" value="Unassembled WGS sequence"/>
</dbReference>
<feature type="chain" id="PRO_5023060600" evidence="4">
    <location>
        <begin position="21"/>
        <end position="149"/>
    </location>
</feature>
<evidence type="ECO:0000256" key="1">
    <source>
        <dbReference type="ARBA" id="ARBA00022737"/>
    </source>
</evidence>
<organism evidence="5 6">
    <name type="scientific">Reinekea thalattae</name>
    <dbReference type="NCBI Taxonomy" id="2593301"/>
    <lineage>
        <taxon>Bacteria</taxon>
        <taxon>Pseudomonadati</taxon>
        <taxon>Pseudomonadota</taxon>
        <taxon>Gammaproteobacteria</taxon>
        <taxon>Oceanospirillales</taxon>
        <taxon>Saccharospirillaceae</taxon>
        <taxon>Reinekea</taxon>
    </lineage>
</organism>
<evidence type="ECO:0000313" key="5">
    <source>
        <dbReference type="EMBL" id="TXR53551.1"/>
    </source>
</evidence>
<evidence type="ECO:0000256" key="3">
    <source>
        <dbReference type="PROSITE-ProRule" id="PRU00023"/>
    </source>
</evidence>
<keyword evidence="4" id="KW-0732">Signal</keyword>
<proteinExistence type="predicted"/>
<dbReference type="SUPFAM" id="SSF48403">
    <property type="entry name" value="Ankyrin repeat"/>
    <property type="match status" value="1"/>
</dbReference>
<evidence type="ECO:0000256" key="4">
    <source>
        <dbReference type="SAM" id="SignalP"/>
    </source>
</evidence>
<accession>A0A5C8Z8R4</accession>
<feature type="repeat" description="ANK" evidence="3">
    <location>
        <begin position="92"/>
        <end position="124"/>
    </location>
</feature>
<dbReference type="PANTHER" id="PTHR24171">
    <property type="entry name" value="ANKYRIN REPEAT DOMAIN-CONTAINING PROTEIN 39-RELATED"/>
    <property type="match status" value="1"/>
</dbReference>
<dbReference type="RefSeq" id="WP_147712951.1">
    <property type="nucleotide sequence ID" value="NZ_VKAD01000001.1"/>
</dbReference>
<dbReference type="OrthoDB" id="6078309at2"/>
<dbReference type="InterPro" id="IPR036770">
    <property type="entry name" value="Ankyrin_rpt-contain_sf"/>
</dbReference>
<keyword evidence="2 3" id="KW-0040">ANK repeat</keyword>
<keyword evidence="1" id="KW-0677">Repeat</keyword>
<dbReference type="Gene3D" id="1.25.40.20">
    <property type="entry name" value="Ankyrin repeat-containing domain"/>
    <property type="match status" value="1"/>
</dbReference>
<reference evidence="5 6" key="1">
    <citation type="submission" date="2019-07" db="EMBL/GenBank/DDBJ databases">
        <title>Reinekea sp. strain SSH23 genome sequencing and assembly.</title>
        <authorList>
            <person name="Kim I."/>
        </authorList>
    </citation>
    <scope>NUCLEOTIDE SEQUENCE [LARGE SCALE GENOMIC DNA]</scope>
    <source>
        <strain evidence="5 6">SSH23</strain>
    </source>
</reference>
<comment type="caution">
    <text evidence="5">The sequence shown here is derived from an EMBL/GenBank/DDBJ whole genome shotgun (WGS) entry which is preliminary data.</text>
</comment>
<dbReference type="PROSITE" id="PS50088">
    <property type="entry name" value="ANK_REPEAT"/>
    <property type="match status" value="1"/>
</dbReference>
<dbReference type="AlphaFoldDB" id="A0A5C8Z8R4"/>
<feature type="signal peptide" evidence="4">
    <location>
        <begin position="1"/>
        <end position="20"/>
    </location>
</feature>
<protein>
    <submittedName>
        <fullName evidence="5">Ankyrin repeat domain-containing protein</fullName>
    </submittedName>
</protein>
<dbReference type="InterPro" id="IPR002110">
    <property type="entry name" value="Ankyrin_rpt"/>
</dbReference>
<dbReference type="PROSITE" id="PS50297">
    <property type="entry name" value="ANK_REP_REGION"/>
    <property type="match status" value="1"/>
</dbReference>